<name>A0A2I1HJ31_9GLOM</name>
<evidence type="ECO:0000313" key="5">
    <source>
        <dbReference type="Proteomes" id="UP000234323"/>
    </source>
</evidence>
<keyword evidence="1" id="KW-0479">Metal-binding</keyword>
<gene>
    <name evidence="4" type="ORF">RhiirA4_481192</name>
</gene>
<feature type="compositionally biased region" description="Low complexity" evidence="2">
    <location>
        <begin position="177"/>
        <end position="188"/>
    </location>
</feature>
<dbReference type="GO" id="GO:0003676">
    <property type="term" value="F:nucleic acid binding"/>
    <property type="evidence" value="ECO:0007669"/>
    <property type="project" value="InterPro"/>
</dbReference>
<dbReference type="OrthoDB" id="2447784at2759"/>
<dbReference type="PROSITE" id="PS50158">
    <property type="entry name" value="ZF_CCHC"/>
    <property type="match status" value="1"/>
</dbReference>
<evidence type="ECO:0000313" key="4">
    <source>
        <dbReference type="EMBL" id="PKY58892.1"/>
    </source>
</evidence>
<keyword evidence="5" id="KW-1185">Reference proteome</keyword>
<feature type="region of interest" description="Disordered" evidence="2">
    <location>
        <begin position="154"/>
        <end position="218"/>
    </location>
</feature>
<proteinExistence type="predicted"/>
<dbReference type="VEuPathDB" id="FungiDB:RhiirA1_538304"/>
<dbReference type="GO" id="GO:0008270">
    <property type="term" value="F:zinc ion binding"/>
    <property type="evidence" value="ECO:0007669"/>
    <property type="project" value="UniProtKB-KW"/>
</dbReference>
<protein>
    <recommendedName>
        <fullName evidence="3">CCHC-type domain-containing protein</fullName>
    </recommendedName>
</protein>
<reference evidence="4 5" key="1">
    <citation type="submission" date="2015-10" db="EMBL/GenBank/DDBJ databases">
        <title>Genome analyses suggest a sexual origin of heterokaryosis in a supposedly ancient asexual fungus.</title>
        <authorList>
            <person name="Ropars J."/>
            <person name="Sedzielewska K."/>
            <person name="Noel J."/>
            <person name="Charron P."/>
            <person name="Farinelli L."/>
            <person name="Marton T."/>
            <person name="Kruger M."/>
            <person name="Pelin A."/>
            <person name="Brachmann A."/>
            <person name="Corradi N."/>
        </authorList>
    </citation>
    <scope>NUCLEOTIDE SEQUENCE [LARGE SCALE GENOMIC DNA]</scope>
    <source>
        <strain evidence="4 5">A4</strain>
    </source>
</reference>
<keyword evidence="1" id="KW-0863">Zinc-finger</keyword>
<feature type="compositionally biased region" description="Acidic residues" evidence="2">
    <location>
        <begin position="198"/>
        <end position="210"/>
    </location>
</feature>
<dbReference type="InterPro" id="IPR001878">
    <property type="entry name" value="Znf_CCHC"/>
</dbReference>
<dbReference type="AlphaFoldDB" id="A0A2I1HJ31"/>
<comment type="caution">
    <text evidence="4">The sequence shown here is derived from an EMBL/GenBank/DDBJ whole genome shotgun (WGS) entry which is preliminary data.</text>
</comment>
<dbReference type="Proteomes" id="UP000234323">
    <property type="component" value="Unassembled WGS sequence"/>
</dbReference>
<feature type="domain" description="CCHC-type" evidence="3">
    <location>
        <begin position="117"/>
        <end position="130"/>
    </location>
</feature>
<dbReference type="VEuPathDB" id="FungiDB:FUN_013934"/>
<sequence length="218" mass="25754">MENPNIKAVFSRYGELEEDGISTRLKDLYRQTLITYKDEQSVERFYHQWSVWAFKDCLSVVPVLLSEEKRNERNQFIAKINGLPPNTNEEDFNIGINNVYEYEGRQLEWSPLDVKSCHRCGYTGHVAIECEVDNRRQRPMNRIQLLQQFRNRNRRQYQSYADATKGDNRKGMRRWNRNNINPRGNNYNSSEEGISDWGDGEDTDNNDDIENGVTKDME</sequence>
<organism evidence="4 5">
    <name type="scientific">Rhizophagus irregularis</name>
    <dbReference type="NCBI Taxonomy" id="588596"/>
    <lineage>
        <taxon>Eukaryota</taxon>
        <taxon>Fungi</taxon>
        <taxon>Fungi incertae sedis</taxon>
        <taxon>Mucoromycota</taxon>
        <taxon>Glomeromycotina</taxon>
        <taxon>Glomeromycetes</taxon>
        <taxon>Glomerales</taxon>
        <taxon>Glomeraceae</taxon>
        <taxon>Rhizophagus</taxon>
    </lineage>
</organism>
<dbReference type="VEuPathDB" id="FungiDB:RhiirFUN_016656"/>
<evidence type="ECO:0000259" key="3">
    <source>
        <dbReference type="PROSITE" id="PS50158"/>
    </source>
</evidence>
<evidence type="ECO:0000256" key="2">
    <source>
        <dbReference type="SAM" id="MobiDB-lite"/>
    </source>
</evidence>
<dbReference type="EMBL" id="LLXI01003246">
    <property type="protein sequence ID" value="PKY58892.1"/>
    <property type="molecule type" value="Genomic_DNA"/>
</dbReference>
<keyword evidence="1" id="KW-0862">Zinc</keyword>
<accession>A0A2I1HJ31</accession>
<evidence type="ECO:0000256" key="1">
    <source>
        <dbReference type="PROSITE-ProRule" id="PRU00047"/>
    </source>
</evidence>